<reference evidence="1" key="1">
    <citation type="journal article" date="2014" name="Front. Microbiol.">
        <title>High frequency of phylogenetically diverse reductive dehalogenase-homologous genes in deep subseafloor sedimentary metagenomes.</title>
        <authorList>
            <person name="Kawai M."/>
            <person name="Futagami T."/>
            <person name="Toyoda A."/>
            <person name="Takaki Y."/>
            <person name="Nishi S."/>
            <person name="Hori S."/>
            <person name="Arai W."/>
            <person name="Tsubouchi T."/>
            <person name="Morono Y."/>
            <person name="Uchiyama I."/>
            <person name="Ito T."/>
            <person name="Fujiyama A."/>
            <person name="Inagaki F."/>
            <person name="Takami H."/>
        </authorList>
    </citation>
    <scope>NUCLEOTIDE SEQUENCE</scope>
    <source>
        <strain evidence="1">Expedition CK06-06</strain>
    </source>
</reference>
<feature type="non-terminal residue" evidence="1">
    <location>
        <position position="47"/>
    </location>
</feature>
<organism evidence="1">
    <name type="scientific">marine sediment metagenome</name>
    <dbReference type="NCBI Taxonomy" id="412755"/>
    <lineage>
        <taxon>unclassified sequences</taxon>
        <taxon>metagenomes</taxon>
        <taxon>ecological metagenomes</taxon>
    </lineage>
</organism>
<protein>
    <submittedName>
        <fullName evidence="1">Uncharacterized protein</fullName>
    </submittedName>
</protein>
<dbReference type="AlphaFoldDB" id="X1D612"/>
<name>X1D612_9ZZZZ</name>
<accession>X1D612</accession>
<proteinExistence type="predicted"/>
<comment type="caution">
    <text evidence="1">The sequence shown here is derived from an EMBL/GenBank/DDBJ whole genome shotgun (WGS) entry which is preliminary data.</text>
</comment>
<dbReference type="EMBL" id="BART01028050">
    <property type="protein sequence ID" value="GAH00509.1"/>
    <property type="molecule type" value="Genomic_DNA"/>
</dbReference>
<evidence type="ECO:0000313" key="1">
    <source>
        <dbReference type="EMBL" id="GAH00509.1"/>
    </source>
</evidence>
<gene>
    <name evidence="1" type="ORF">S01H4_49570</name>
</gene>
<sequence length="47" mass="5463">MEPHCSLQAVMDPAQFLQARTRETEIRRDARGRWFNGDDPIDHPNLA</sequence>